<dbReference type="SUPFAM" id="SSF54211">
    <property type="entry name" value="Ribosomal protein S5 domain 2-like"/>
    <property type="match status" value="1"/>
</dbReference>
<dbReference type="PROSITE" id="PS00910">
    <property type="entry name" value="UPF0029"/>
    <property type="match status" value="1"/>
</dbReference>
<dbReference type="PANTHER" id="PTHR16301:SF20">
    <property type="entry name" value="IMPACT FAMILY MEMBER YIGZ"/>
    <property type="match status" value="1"/>
</dbReference>
<name>A0ABS2TG25_9ACTO</name>
<comment type="similarity">
    <text evidence="1">Belongs to the IMPACT family.</text>
</comment>
<dbReference type="InterPro" id="IPR020569">
    <property type="entry name" value="UPF0029_Impact_CS"/>
</dbReference>
<comment type="caution">
    <text evidence="3">The sequence shown here is derived from an EMBL/GenBank/DDBJ whole genome shotgun (WGS) entry which is preliminary data.</text>
</comment>
<sequence length="205" mass="21836">MARTIRTSVRTELVISRSRFITHLSPAADPDEARAVVADLRSEFPDARHHCSAWIVRVEGELDREHSSDDGEPSGTAGRPMLDVLRGAGLTDVAAVVVRYFGGILLGTGGLVRAYSDSVSGAIAEAEIWTVDDVPRWSITVPPASAGRLESALRNAGMAVEAQWGECVTLLVTTSDRDHLTALASADLGYDVTPDPAGTVPLFSR</sequence>
<evidence type="ECO:0000313" key="4">
    <source>
        <dbReference type="Proteomes" id="UP000705983"/>
    </source>
</evidence>
<protein>
    <submittedName>
        <fullName evidence="3">YigZ family protein</fullName>
    </submittedName>
</protein>
<feature type="domain" description="Impact N-terminal" evidence="2">
    <location>
        <begin position="17"/>
        <end position="122"/>
    </location>
</feature>
<reference evidence="4" key="1">
    <citation type="submission" date="2021-02" db="EMBL/GenBank/DDBJ databases">
        <title>Leucobacter sp. CX169.</title>
        <authorList>
            <person name="Cheng Y."/>
        </authorList>
    </citation>
    <scope>NUCLEOTIDE SEQUENCE [LARGE SCALE GENOMIC DNA]</scope>
    <source>
        <strain evidence="4">JY899</strain>
    </source>
</reference>
<dbReference type="Proteomes" id="UP000705983">
    <property type="component" value="Unassembled WGS sequence"/>
</dbReference>
<gene>
    <name evidence="3" type="ORF">JVW63_05030</name>
</gene>
<evidence type="ECO:0000313" key="3">
    <source>
        <dbReference type="EMBL" id="MBM9433063.1"/>
    </source>
</evidence>
<dbReference type="InterPro" id="IPR001498">
    <property type="entry name" value="Impact_N"/>
</dbReference>
<dbReference type="EMBL" id="JAFFJS010000002">
    <property type="protein sequence ID" value="MBM9433063.1"/>
    <property type="molecule type" value="Genomic_DNA"/>
</dbReference>
<organism evidence="3 4">
    <name type="scientific">Flaviflexus equikiangi</name>
    <dbReference type="NCBI Taxonomy" id="2758573"/>
    <lineage>
        <taxon>Bacteria</taxon>
        <taxon>Bacillati</taxon>
        <taxon>Actinomycetota</taxon>
        <taxon>Actinomycetes</taxon>
        <taxon>Actinomycetales</taxon>
        <taxon>Actinomycetaceae</taxon>
        <taxon>Flaviflexus</taxon>
    </lineage>
</organism>
<keyword evidence="4" id="KW-1185">Reference proteome</keyword>
<dbReference type="InterPro" id="IPR020568">
    <property type="entry name" value="Ribosomal_Su5_D2-typ_SF"/>
</dbReference>
<dbReference type="InterPro" id="IPR023582">
    <property type="entry name" value="Impact"/>
</dbReference>
<proteinExistence type="inferred from homology"/>
<dbReference type="Pfam" id="PF01205">
    <property type="entry name" value="Impact_N"/>
    <property type="match status" value="1"/>
</dbReference>
<accession>A0ABS2TG25</accession>
<evidence type="ECO:0000259" key="2">
    <source>
        <dbReference type="Pfam" id="PF01205"/>
    </source>
</evidence>
<evidence type="ECO:0000256" key="1">
    <source>
        <dbReference type="ARBA" id="ARBA00007665"/>
    </source>
</evidence>
<dbReference type="Gene3D" id="3.30.230.30">
    <property type="entry name" value="Impact, N-terminal domain"/>
    <property type="match status" value="1"/>
</dbReference>
<dbReference type="PANTHER" id="PTHR16301">
    <property type="entry name" value="IMPACT-RELATED"/>
    <property type="match status" value="1"/>
</dbReference>
<dbReference type="InterPro" id="IPR036956">
    <property type="entry name" value="Impact_N_sf"/>
</dbReference>